<reference evidence="2" key="3">
    <citation type="submission" date="2025-09" db="UniProtKB">
        <authorList>
            <consortium name="Ensembl"/>
        </authorList>
    </citation>
    <scope>IDENTIFICATION</scope>
</reference>
<evidence type="ECO:0000313" key="3">
    <source>
        <dbReference type="Proteomes" id="UP000472265"/>
    </source>
</evidence>
<reference evidence="2" key="2">
    <citation type="submission" date="2025-08" db="UniProtKB">
        <authorList>
            <consortium name="Ensembl"/>
        </authorList>
    </citation>
    <scope>IDENTIFICATION</scope>
</reference>
<dbReference type="PROSITE" id="PS50041">
    <property type="entry name" value="C_TYPE_LECTIN_2"/>
    <property type="match status" value="1"/>
</dbReference>
<dbReference type="SUPFAM" id="SSF56436">
    <property type="entry name" value="C-type lectin-like"/>
    <property type="match status" value="1"/>
</dbReference>
<keyword evidence="3" id="KW-1185">Reference proteome</keyword>
<reference evidence="2" key="1">
    <citation type="submission" date="2021-04" db="EMBL/GenBank/DDBJ databases">
        <authorList>
            <consortium name="Wellcome Sanger Institute Data Sharing"/>
        </authorList>
    </citation>
    <scope>NUCLEOTIDE SEQUENCE [LARGE SCALE GENOMIC DNA]</scope>
</reference>
<evidence type="ECO:0000313" key="2">
    <source>
        <dbReference type="Ensembl" id="ENSSAUP00010049274.1"/>
    </source>
</evidence>
<evidence type="ECO:0000259" key="1">
    <source>
        <dbReference type="PROSITE" id="PS50041"/>
    </source>
</evidence>
<dbReference type="PANTHER" id="PTHR45784">
    <property type="entry name" value="C-TYPE LECTIN DOMAIN FAMILY 20 MEMBER A-RELATED"/>
    <property type="match status" value="1"/>
</dbReference>
<dbReference type="Proteomes" id="UP000472265">
    <property type="component" value="Chromosome 10"/>
</dbReference>
<dbReference type="InterPro" id="IPR016186">
    <property type="entry name" value="C-type_lectin-like/link_sf"/>
</dbReference>
<sequence length="163" mass="18427">ERAMGYIGVLCFSGSLRCYTGNPAVVSIKLQHILRRREHFDISRNTQIVLIDSYMGTLMAPSVPDHHHLFSSGKTSQRFVFVKVKLSWSDAQEHHTDLLSVRNPTENQEVQSMVPAGTLAWIGLLGDSWRWSDGGHSLYRYQWQGLVDNLGGGPNFILKQKCQ</sequence>
<protein>
    <recommendedName>
        <fullName evidence="1">C-type lectin domain-containing protein</fullName>
    </recommendedName>
</protein>
<feature type="domain" description="C-type lectin" evidence="1">
    <location>
        <begin position="79"/>
        <end position="163"/>
    </location>
</feature>
<dbReference type="Gene3D" id="3.10.100.10">
    <property type="entry name" value="Mannose-Binding Protein A, subunit A"/>
    <property type="match status" value="1"/>
</dbReference>
<proteinExistence type="predicted"/>
<name>A0A671XDT2_SPAAU</name>
<gene>
    <name evidence="2" type="primary">LOC115589536</name>
</gene>
<organism evidence="2 3">
    <name type="scientific">Sparus aurata</name>
    <name type="common">Gilthead sea bream</name>
    <dbReference type="NCBI Taxonomy" id="8175"/>
    <lineage>
        <taxon>Eukaryota</taxon>
        <taxon>Metazoa</taxon>
        <taxon>Chordata</taxon>
        <taxon>Craniata</taxon>
        <taxon>Vertebrata</taxon>
        <taxon>Euteleostomi</taxon>
        <taxon>Actinopterygii</taxon>
        <taxon>Neopterygii</taxon>
        <taxon>Teleostei</taxon>
        <taxon>Neoteleostei</taxon>
        <taxon>Acanthomorphata</taxon>
        <taxon>Eupercaria</taxon>
        <taxon>Spariformes</taxon>
        <taxon>Sparidae</taxon>
        <taxon>Sparus</taxon>
    </lineage>
</organism>
<dbReference type="InterPro" id="IPR016187">
    <property type="entry name" value="CTDL_fold"/>
</dbReference>
<dbReference type="PANTHER" id="PTHR45784:SF3">
    <property type="entry name" value="C-TYPE LECTIN DOMAIN FAMILY 4 MEMBER K-LIKE-RELATED"/>
    <property type="match status" value="1"/>
</dbReference>
<dbReference type="Ensembl" id="ENSSAUT00010051845.1">
    <property type="protein sequence ID" value="ENSSAUP00010049274.1"/>
    <property type="gene ID" value="ENSSAUG00010020575.1"/>
</dbReference>
<dbReference type="GeneTree" id="ENSGT01060000248575"/>
<accession>A0A671XDT2</accession>
<dbReference type="AlphaFoldDB" id="A0A671XDT2"/>
<dbReference type="InterPro" id="IPR001304">
    <property type="entry name" value="C-type_lectin-like"/>
</dbReference>